<dbReference type="Gene3D" id="2.60.130.10">
    <property type="entry name" value="Aromatic compound dioxygenase"/>
    <property type="match status" value="1"/>
</dbReference>
<comment type="caution">
    <text evidence="6">The sequence shown here is derived from an EMBL/GenBank/DDBJ whole genome shotgun (WGS) entry which is preliminary data.</text>
</comment>
<dbReference type="Proteomes" id="UP000186922">
    <property type="component" value="Unassembled WGS sequence"/>
</dbReference>
<evidence type="ECO:0000256" key="3">
    <source>
        <dbReference type="ARBA" id="ARBA00023002"/>
    </source>
</evidence>
<sequence>MIGHTLTVLVVVAAVSDASVKTEGKCAGVTSGDVLGPYYKPNAPLRPSGPNVPHLCENLPNNFRIFLNGTVRMADASGSCGSGRPVKALLDIWQADNNGEYGNISPSSPDYSCRARMYTDNKGFYSFSTIYPGRYDDGGYRPSHIHYKITPVNANNKPIGESLVTQVYFTGDYYLSPRDSCGRCGSGQPSQIVHVENIYDIQTFVGSWDILLKQRSNKNAGLGDITVYN</sequence>
<dbReference type="PANTHER" id="PTHR33711">
    <property type="entry name" value="DIOXYGENASE, PUTATIVE (AFU_ORTHOLOGUE AFUA_2G02910)-RELATED"/>
    <property type="match status" value="1"/>
</dbReference>
<comment type="similarity">
    <text evidence="1">Belongs to the intradiol ring-cleavage dioxygenase family.</text>
</comment>
<evidence type="ECO:0000313" key="7">
    <source>
        <dbReference type="Proteomes" id="UP000186922"/>
    </source>
</evidence>
<dbReference type="PANTHER" id="PTHR33711:SF10">
    <property type="entry name" value="INTRADIOL RING-CLEAVAGE DIOXYGENASES DOMAIN-CONTAINING PROTEIN"/>
    <property type="match status" value="1"/>
</dbReference>
<accession>A0A1D1UGQ3</accession>
<dbReference type="InterPro" id="IPR000627">
    <property type="entry name" value="Intradiol_dOase_C"/>
</dbReference>
<evidence type="ECO:0000259" key="5">
    <source>
        <dbReference type="Pfam" id="PF00775"/>
    </source>
</evidence>
<dbReference type="AlphaFoldDB" id="A0A1D1UGQ3"/>
<dbReference type="GO" id="GO:0016702">
    <property type="term" value="F:oxidoreductase activity, acting on single donors with incorporation of molecular oxygen, incorporation of two atoms of oxygen"/>
    <property type="evidence" value="ECO:0007669"/>
    <property type="project" value="InterPro"/>
</dbReference>
<keyword evidence="7" id="KW-1185">Reference proteome</keyword>
<name>A0A1D1UGQ3_RAMVA</name>
<evidence type="ECO:0000256" key="2">
    <source>
        <dbReference type="ARBA" id="ARBA00022964"/>
    </source>
</evidence>
<proteinExistence type="inferred from homology"/>
<gene>
    <name evidence="6" type="primary">RvY_01300-1</name>
    <name evidence="6" type="synonym">RvY_01300.1</name>
    <name evidence="6" type="ORF">RvY_01300</name>
</gene>
<dbReference type="InterPro" id="IPR015889">
    <property type="entry name" value="Intradiol_dOase_core"/>
</dbReference>
<dbReference type="EMBL" id="BDGG01000001">
    <property type="protein sequence ID" value="GAU88641.1"/>
    <property type="molecule type" value="Genomic_DNA"/>
</dbReference>
<keyword evidence="2" id="KW-0223">Dioxygenase</keyword>
<dbReference type="STRING" id="947166.A0A1D1UGQ3"/>
<keyword evidence="4" id="KW-0732">Signal</keyword>
<evidence type="ECO:0000256" key="1">
    <source>
        <dbReference type="ARBA" id="ARBA00007825"/>
    </source>
</evidence>
<dbReference type="Pfam" id="PF00775">
    <property type="entry name" value="Dioxygenase_C"/>
    <property type="match status" value="1"/>
</dbReference>
<evidence type="ECO:0000313" key="6">
    <source>
        <dbReference type="EMBL" id="GAU88641.1"/>
    </source>
</evidence>
<feature type="signal peptide" evidence="4">
    <location>
        <begin position="1"/>
        <end position="18"/>
    </location>
</feature>
<dbReference type="OrthoDB" id="5238185at2759"/>
<keyword evidence="3" id="KW-0560">Oxidoreductase</keyword>
<feature type="domain" description="Intradiol ring-cleavage dioxygenases" evidence="5">
    <location>
        <begin position="36"/>
        <end position="178"/>
    </location>
</feature>
<reference evidence="6 7" key="1">
    <citation type="journal article" date="2016" name="Nat. Commun.">
        <title>Extremotolerant tardigrade genome and improved radiotolerance of human cultured cells by tardigrade-unique protein.</title>
        <authorList>
            <person name="Hashimoto T."/>
            <person name="Horikawa D.D."/>
            <person name="Saito Y."/>
            <person name="Kuwahara H."/>
            <person name="Kozuka-Hata H."/>
            <person name="Shin-I T."/>
            <person name="Minakuchi Y."/>
            <person name="Ohishi K."/>
            <person name="Motoyama A."/>
            <person name="Aizu T."/>
            <person name="Enomoto A."/>
            <person name="Kondo K."/>
            <person name="Tanaka S."/>
            <person name="Hara Y."/>
            <person name="Koshikawa S."/>
            <person name="Sagara H."/>
            <person name="Miura T."/>
            <person name="Yokobori S."/>
            <person name="Miyagawa K."/>
            <person name="Suzuki Y."/>
            <person name="Kubo T."/>
            <person name="Oyama M."/>
            <person name="Kohara Y."/>
            <person name="Fujiyama A."/>
            <person name="Arakawa K."/>
            <person name="Katayama T."/>
            <person name="Toyoda A."/>
            <person name="Kunieda T."/>
        </authorList>
    </citation>
    <scope>NUCLEOTIDE SEQUENCE [LARGE SCALE GENOMIC DNA]</scope>
    <source>
        <strain evidence="6 7">YOKOZUNA-1</strain>
    </source>
</reference>
<dbReference type="InterPro" id="IPR050770">
    <property type="entry name" value="Intradiol_RC_Dioxygenase"/>
</dbReference>
<dbReference type="SUPFAM" id="SSF49482">
    <property type="entry name" value="Aromatic compound dioxygenase"/>
    <property type="match status" value="1"/>
</dbReference>
<organism evidence="6 7">
    <name type="scientific">Ramazzottius varieornatus</name>
    <name type="common">Water bear</name>
    <name type="synonym">Tardigrade</name>
    <dbReference type="NCBI Taxonomy" id="947166"/>
    <lineage>
        <taxon>Eukaryota</taxon>
        <taxon>Metazoa</taxon>
        <taxon>Ecdysozoa</taxon>
        <taxon>Tardigrada</taxon>
        <taxon>Eutardigrada</taxon>
        <taxon>Parachela</taxon>
        <taxon>Hypsibioidea</taxon>
        <taxon>Ramazzottiidae</taxon>
        <taxon>Ramazzottius</taxon>
    </lineage>
</organism>
<evidence type="ECO:0000256" key="4">
    <source>
        <dbReference type="SAM" id="SignalP"/>
    </source>
</evidence>
<feature type="chain" id="PRO_5008897202" description="Intradiol ring-cleavage dioxygenases domain-containing protein" evidence="4">
    <location>
        <begin position="19"/>
        <end position="229"/>
    </location>
</feature>
<protein>
    <recommendedName>
        <fullName evidence="5">Intradiol ring-cleavage dioxygenases domain-containing protein</fullName>
    </recommendedName>
</protein>
<dbReference type="GO" id="GO:0008199">
    <property type="term" value="F:ferric iron binding"/>
    <property type="evidence" value="ECO:0007669"/>
    <property type="project" value="InterPro"/>
</dbReference>